<dbReference type="PANTHER" id="PTHR43806:SF11">
    <property type="entry name" value="CEREVISIN-RELATED"/>
    <property type="match status" value="1"/>
</dbReference>
<reference evidence="7" key="1">
    <citation type="journal article" date="2013" name="Environ. Microbiol.">
        <title>Seasonally variable intestinal metagenomes of the red palm weevil (Rhynchophorus ferrugineus).</title>
        <authorList>
            <person name="Jia S."/>
            <person name="Zhang X."/>
            <person name="Zhang G."/>
            <person name="Yin A."/>
            <person name="Zhang S."/>
            <person name="Li F."/>
            <person name="Wang L."/>
            <person name="Zhao D."/>
            <person name="Yun Q."/>
            <person name="Tala"/>
            <person name="Wang J."/>
            <person name="Sun G."/>
            <person name="Baabdullah M."/>
            <person name="Yu X."/>
            <person name="Hu S."/>
            <person name="Al-Mssallem I.S."/>
            <person name="Yu J."/>
        </authorList>
    </citation>
    <scope>NUCLEOTIDE SEQUENCE</scope>
</reference>
<comment type="similarity">
    <text evidence="1 5">Belongs to the peptidase S8 family.</text>
</comment>
<sequence length="130" mass="13161">MKSIDWAAAKGARVINMSFAGPRESGHRAATGGRLQENVTLVAAAGNAGPKSPPLYPAADRHVIAVAATDARDEVFGLSNRGDYIAVAAPGVDIIAPAPRGAYQITSGTSVAAAYVSGLADAFDRALAQA</sequence>
<dbReference type="GO" id="GO:0004252">
    <property type="term" value="F:serine-type endopeptidase activity"/>
    <property type="evidence" value="ECO:0007669"/>
    <property type="project" value="InterPro"/>
</dbReference>
<dbReference type="AlphaFoldDB" id="A0A060CIU5"/>
<dbReference type="GO" id="GO:0006508">
    <property type="term" value="P:proteolysis"/>
    <property type="evidence" value="ECO:0007669"/>
    <property type="project" value="UniProtKB-KW"/>
</dbReference>
<dbReference type="InterPro" id="IPR050131">
    <property type="entry name" value="Peptidase_S8_subtilisin-like"/>
</dbReference>
<dbReference type="PROSITE" id="PS51892">
    <property type="entry name" value="SUBTILASE"/>
    <property type="match status" value="1"/>
</dbReference>
<name>A0A060CIU5_9GAMM</name>
<dbReference type="InterPro" id="IPR000209">
    <property type="entry name" value="Peptidase_S8/S53_dom"/>
</dbReference>
<keyword evidence="4" id="KW-0720">Serine protease</keyword>
<evidence type="ECO:0000256" key="5">
    <source>
        <dbReference type="PROSITE-ProRule" id="PRU01240"/>
    </source>
</evidence>
<dbReference type="EMBL" id="KF125388">
    <property type="protein sequence ID" value="AIA92716.1"/>
    <property type="molecule type" value="Genomic_DNA"/>
</dbReference>
<dbReference type="SUPFAM" id="SSF52743">
    <property type="entry name" value="Subtilisin-like"/>
    <property type="match status" value="1"/>
</dbReference>
<evidence type="ECO:0000313" key="7">
    <source>
        <dbReference type="EMBL" id="AIA92716.1"/>
    </source>
</evidence>
<keyword evidence="2" id="KW-0645">Protease</keyword>
<dbReference type="Gene3D" id="3.40.50.200">
    <property type="entry name" value="Peptidase S8/S53 domain"/>
    <property type="match status" value="1"/>
</dbReference>
<evidence type="ECO:0000256" key="3">
    <source>
        <dbReference type="ARBA" id="ARBA00022801"/>
    </source>
</evidence>
<protein>
    <submittedName>
        <fullName evidence="7">Peptidase_S8</fullName>
    </submittedName>
</protein>
<evidence type="ECO:0000256" key="1">
    <source>
        <dbReference type="ARBA" id="ARBA00011073"/>
    </source>
</evidence>
<keyword evidence="3" id="KW-0378">Hydrolase</keyword>
<comment type="caution">
    <text evidence="5">Lacks conserved residue(s) required for the propagation of feature annotation.</text>
</comment>
<feature type="domain" description="Peptidase S8/S53" evidence="6">
    <location>
        <begin position="2"/>
        <end position="120"/>
    </location>
</feature>
<evidence type="ECO:0000259" key="6">
    <source>
        <dbReference type="Pfam" id="PF00082"/>
    </source>
</evidence>
<evidence type="ECO:0000256" key="4">
    <source>
        <dbReference type="ARBA" id="ARBA00022825"/>
    </source>
</evidence>
<evidence type="ECO:0000256" key="2">
    <source>
        <dbReference type="ARBA" id="ARBA00022670"/>
    </source>
</evidence>
<organism evidence="7">
    <name type="scientific">uncultured Shewanella sp</name>
    <dbReference type="NCBI Taxonomy" id="173975"/>
    <lineage>
        <taxon>Bacteria</taxon>
        <taxon>Pseudomonadati</taxon>
        <taxon>Pseudomonadota</taxon>
        <taxon>Gammaproteobacteria</taxon>
        <taxon>Alteromonadales</taxon>
        <taxon>Shewanellaceae</taxon>
        <taxon>Shewanella</taxon>
        <taxon>environmental samples</taxon>
    </lineage>
</organism>
<proteinExistence type="inferred from homology"/>
<dbReference type="InterPro" id="IPR036852">
    <property type="entry name" value="Peptidase_S8/S53_dom_sf"/>
</dbReference>
<dbReference type="Pfam" id="PF00082">
    <property type="entry name" value="Peptidase_S8"/>
    <property type="match status" value="1"/>
</dbReference>
<dbReference type="PANTHER" id="PTHR43806">
    <property type="entry name" value="PEPTIDASE S8"/>
    <property type="match status" value="1"/>
</dbReference>
<accession>A0A060CIU5</accession>